<proteinExistence type="predicted"/>
<dbReference type="GO" id="GO:0008253">
    <property type="term" value="F:5'-nucleotidase activity"/>
    <property type="evidence" value="ECO:0007669"/>
    <property type="project" value="TreeGrafter"/>
</dbReference>
<gene>
    <name evidence="1" type="ORF">SE17_40425</name>
</gene>
<reference evidence="1 2" key="1">
    <citation type="submission" date="2015-09" db="EMBL/GenBank/DDBJ databases">
        <title>Draft genome sequence of Kouleothrix aurantiaca JCM 19913.</title>
        <authorList>
            <person name="Hemp J."/>
        </authorList>
    </citation>
    <scope>NUCLEOTIDE SEQUENCE [LARGE SCALE GENOMIC DNA]</scope>
    <source>
        <strain evidence="1 2">COM-B</strain>
    </source>
</reference>
<protein>
    <submittedName>
        <fullName evidence="1">5'-nucleotidase</fullName>
    </submittedName>
</protein>
<dbReference type="Proteomes" id="UP000050509">
    <property type="component" value="Unassembled WGS sequence"/>
</dbReference>
<dbReference type="AlphaFoldDB" id="A0A0P9CY76"/>
<dbReference type="InterPro" id="IPR006179">
    <property type="entry name" value="5_nucleotidase/apyrase"/>
</dbReference>
<dbReference type="Gene3D" id="3.60.21.10">
    <property type="match status" value="1"/>
</dbReference>
<evidence type="ECO:0000313" key="1">
    <source>
        <dbReference type="EMBL" id="KPV48000.1"/>
    </source>
</evidence>
<dbReference type="GO" id="GO:0030288">
    <property type="term" value="C:outer membrane-bounded periplasmic space"/>
    <property type="evidence" value="ECO:0007669"/>
    <property type="project" value="TreeGrafter"/>
</dbReference>
<name>A0A0P9CY76_9CHLR</name>
<dbReference type="GO" id="GO:0008768">
    <property type="term" value="F:UDP-sugar diphosphatase activity"/>
    <property type="evidence" value="ECO:0007669"/>
    <property type="project" value="TreeGrafter"/>
</dbReference>
<dbReference type="PANTHER" id="PTHR11575">
    <property type="entry name" value="5'-NUCLEOTIDASE-RELATED"/>
    <property type="match status" value="1"/>
</dbReference>
<keyword evidence="2" id="KW-1185">Reference proteome</keyword>
<dbReference type="PANTHER" id="PTHR11575:SF24">
    <property type="entry name" value="5'-NUCLEOTIDASE"/>
    <property type="match status" value="1"/>
</dbReference>
<feature type="non-terminal residue" evidence="1">
    <location>
        <position position="127"/>
    </location>
</feature>
<dbReference type="SUPFAM" id="SSF56300">
    <property type="entry name" value="Metallo-dependent phosphatases"/>
    <property type="match status" value="1"/>
</dbReference>
<sequence length="127" mass="13219">MSSGSRAQSRARWVALLAALLAIASLITTVSAAARQQVEIQILNVSDWHGQLDPLSITGVGNVGGAAALSTYFKQDRAANPNTLTLTAGDGVGATPPLSGFFADEPAIKAMRLMGFDADSLGNHYFD</sequence>
<accession>A0A0P9CY76</accession>
<dbReference type="InterPro" id="IPR029052">
    <property type="entry name" value="Metallo-depent_PP-like"/>
</dbReference>
<organism evidence="1 2">
    <name type="scientific">Kouleothrix aurantiaca</name>
    <dbReference type="NCBI Taxonomy" id="186479"/>
    <lineage>
        <taxon>Bacteria</taxon>
        <taxon>Bacillati</taxon>
        <taxon>Chloroflexota</taxon>
        <taxon>Chloroflexia</taxon>
        <taxon>Chloroflexales</taxon>
        <taxon>Roseiflexineae</taxon>
        <taxon>Roseiflexaceae</taxon>
        <taxon>Kouleothrix</taxon>
    </lineage>
</organism>
<dbReference type="EMBL" id="LJCR01003036">
    <property type="protein sequence ID" value="KPV48000.1"/>
    <property type="molecule type" value="Genomic_DNA"/>
</dbReference>
<dbReference type="GO" id="GO:0009166">
    <property type="term" value="P:nucleotide catabolic process"/>
    <property type="evidence" value="ECO:0007669"/>
    <property type="project" value="InterPro"/>
</dbReference>
<comment type="caution">
    <text evidence="1">The sequence shown here is derived from an EMBL/GenBank/DDBJ whole genome shotgun (WGS) entry which is preliminary data.</text>
</comment>
<evidence type="ECO:0000313" key="2">
    <source>
        <dbReference type="Proteomes" id="UP000050509"/>
    </source>
</evidence>